<comment type="caution">
    <text evidence="18">The sequence shown here is derived from an EMBL/GenBank/DDBJ whole genome shotgun (WGS) entry which is preliminary data.</text>
</comment>
<dbReference type="SUPFAM" id="SSF52777">
    <property type="entry name" value="CoA-dependent acyltransferases"/>
    <property type="match status" value="1"/>
</dbReference>
<feature type="region of interest" description="Disordered" evidence="15">
    <location>
        <begin position="14"/>
        <end position="41"/>
    </location>
</feature>
<evidence type="ECO:0000256" key="4">
    <source>
        <dbReference type="ARBA" id="ARBA00005189"/>
    </source>
</evidence>
<evidence type="ECO:0000256" key="9">
    <source>
        <dbReference type="ARBA" id="ARBA00022989"/>
    </source>
</evidence>
<keyword evidence="19" id="KW-1185">Reference proteome</keyword>
<comment type="catalytic activity">
    <reaction evidence="14">
        <text>an acyl-CoA + a 1,2-diacyl-sn-glycerol = a triacyl-sn-glycerol + CoA</text>
        <dbReference type="Rhea" id="RHEA:10868"/>
        <dbReference type="ChEBI" id="CHEBI:17815"/>
        <dbReference type="ChEBI" id="CHEBI:57287"/>
        <dbReference type="ChEBI" id="CHEBI:58342"/>
        <dbReference type="ChEBI" id="CHEBI:64615"/>
        <dbReference type="EC" id="2.3.1.20"/>
    </reaction>
</comment>
<dbReference type="Proteomes" id="UP001279734">
    <property type="component" value="Unassembled WGS sequence"/>
</dbReference>
<dbReference type="GO" id="GO:0047196">
    <property type="term" value="F:long-chain-alcohol O-fatty-acyltransferase activity"/>
    <property type="evidence" value="ECO:0007669"/>
    <property type="project" value="UniProtKB-EC"/>
</dbReference>
<protein>
    <recommendedName>
        <fullName evidence="20">Diacylglycerol O-acyltransferase</fullName>
    </recommendedName>
</protein>
<keyword evidence="7" id="KW-0812">Transmembrane</keyword>
<dbReference type="Pfam" id="PF06974">
    <property type="entry name" value="WS_DGAT_C"/>
    <property type="match status" value="1"/>
</dbReference>
<evidence type="ECO:0000256" key="15">
    <source>
        <dbReference type="SAM" id="MobiDB-lite"/>
    </source>
</evidence>
<dbReference type="EMBL" id="BSYO01000008">
    <property type="protein sequence ID" value="GMH08898.1"/>
    <property type="molecule type" value="Genomic_DNA"/>
</dbReference>
<evidence type="ECO:0000256" key="7">
    <source>
        <dbReference type="ARBA" id="ARBA00022692"/>
    </source>
</evidence>
<evidence type="ECO:0000256" key="6">
    <source>
        <dbReference type="ARBA" id="ARBA00022679"/>
    </source>
</evidence>
<dbReference type="Gene3D" id="3.30.559.10">
    <property type="entry name" value="Chloramphenicol acetyltransferase-like domain"/>
    <property type="match status" value="1"/>
</dbReference>
<comment type="similarity">
    <text evidence="12">In the N-terminal section; belongs to the long-chain O-acyltransferase family.</text>
</comment>
<keyword evidence="5" id="KW-1003">Cell membrane</keyword>
<keyword evidence="9" id="KW-1133">Transmembrane helix</keyword>
<evidence type="ECO:0008006" key="20">
    <source>
        <dbReference type="Google" id="ProtNLM"/>
    </source>
</evidence>
<dbReference type="PANTHER" id="PTHR31650">
    <property type="entry name" value="O-ACYLTRANSFERASE (WSD1-LIKE) FAMILY PROTEIN"/>
    <property type="match status" value="1"/>
</dbReference>
<evidence type="ECO:0000256" key="3">
    <source>
        <dbReference type="ARBA" id="ARBA00004771"/>
    </source>
</evidence>
<comment type="pathway">
    <text evidence="4">Lipid metabolism.</text>
</comment>
<dbReference type="GO" id="GO:0005789">
    <property type="term" value="C:endoplasmic reticulum membrane"/>
    <property type="evidence" value="ECO:0007669"/>
    <property type="project" value="UniProtKB-SubCell"/>
</dbReference>
<organism evidence="18 19">
    <name type="scientific">Nepenthes gracilis</name>
    <name type="common">Slender pitcher plant</name>
    <dbReference type="NCBI Taxonomy" id="150966"/>
    <lineage>
        <taxon>Eukaryota</taxon>
        <taxon>Viridiplantae</taxon>
        <taxon>Streptophyta</taxon>
        <taxon>Embryophyta</taxon>
        <taxon>Tracheophyta</taxon>
        <taxon>Spermatophyta</taxon>
        <taxon>Magnoliopsida</taxon>
        <taxon>eudicotyledons</taxon>
        <taxon>Gunneridae</taxon>
        <taxon>Pentapetalae</taxon>
        <taxon>Caryophyllales</taxon>
        <taxon>Nepenthaceae</taxon>
        <taxon>Nepenthes</taxon>
    </lineage>
</organism>
<evidence type="ECO:0000259" key="16">
    <source>
        <dbReference type="Pfam" id="PF03007"/>
    </source>
</evidence>
<comment type="subcellular location">
    <subcellularLocation>
        <location evidence="1">Cell membrane</location>
        <topology evidence="1">Single-pass membrane protein</topology>
    </subcellularLocation>
    <subcellularLocation>
        <location evidence="2">Endoplasmic reticulum membrane</location>
        <topology evidence="2">Single-pass membrane protein</topology>
    </subcellularLocation>
</comment>
<keyword evidence="8" id="KW-0256">Endoplasmic reticulum</keyword>
<dbReference type="FunFam" id="3.30.559.10:FF:000033">
    <property type="entry name" value="O-acyltransferase (WSD1-like) family protein"/>
    <property type="match status" value="1"/>
</dbReference>
<keyword evidence="6" id="KW-0808">Transferase</keyword>
<evidence type="ECO:0000256" key="2">
    <source>
        <dbReference type="ARBA" id="ARBA00004389"/>
    </source>
</evidence>
<dbReference type="InterPro" id="IPR004255">
    <property type="entry name" value="O-acyltransferase_WSD1_N"/>
</dbReference>
<dbReference type="InterPro" id="IPR023213">
    <property type="entry name" value="CAT-like_dom_sf"/>
</dbReference>
<keyword evidence="11" id="KW-0012">Acyltransferase</keyword>
<evidence type="ECO:0000256" key="14">
    <source>
        <dbReference type="ARBA" id="ARBA00048109"/>
    </source>
</evidence>
<dbReference type="GO" id="GO:0005886">
    <property type="term" value="C:plasma membrane"/>
    <property type="evidence" value="ECO:0007669"/>
    <property type="project" value="UniProtKB-SubCell"/>
</dbReference>
<name>A0AAD3SCY2_NEPGR</name>
<gene>
    <name evidence="18" type="ORF">Nepgr_010738</name>
</gene>
<dbReference type="GO" id="GO:0019432">
    <property type="term" value="P:triglyceride biosynthetic process"/>
    <property type="evidence" value="ECO:0007669"/>
    <property type="project" value="TreeGrafter"/>
</dbReference>
<sequence>MGIKALKGINVERSPARLGGGTGGGSGGAGQANAAEEELEEPLSPGARLFHAPKTNCCIIAIMGSKTKIDVDAVKDGLMNTLIKHPRFSSKLVVDPKKCRKPVWVRVTVNLENHIVVPDLDPDMDLSDQFVEDYISDLTKIPMDVTKPLWELHLLNIKTSDADATGVFRIHHSLGDGISLISLLLACTRKSSNLEALPSIAATKKTNSGSPNGYWRYLIAIWMVLKLMWNTFIHAMIFFATVLFLKDTDTPIKGTSGIEKHPKRIVHRTVSLDDIKFVKKEMNITINDVILGVTQAGVSHYLNKKYSNHTELTNIVIEETNYLPKNIRLRATLMVNIRPSTIIQDLADVMEKGSENKWGNAFGFILVPFHIALHDDPLDYLWKAKATIDRKKFSLEAKFTHFCGKLIVKIFGPKVAAALVYRGVANTTMSFSSIVGPSEEITFCGHQMGYLAPTVYGHPQALTIHFQSYADKMIIVLAVDEGVIPDPHTLCGYLEKSLELIKNAVIERRHNNGYIDELPNNDIIFFFH</sequence>
<evidence type="ECO:0000259" key="17">
    <source>
        <dbReference type="Pfam" id="PF06974"/>
    </source>
</evidence>
<evidence type="ECO:0000256" key="11">
    <source>
        <dbReference type="ARBA" id="ARBA00023315"/>
    </source>
</evidence>
<evidence type="ECO:0000256" key="13">
    <source>
        <dbReference type="ARBA" id="ARBA00047604"/>
    </source>
</evidence>
<dbReference type="PANTHER" id="PTHR31650:SF1">
    <property type="entry name" value="WAX ESTER SYNTHASE_DIACYLGLYCEROL ACYLTRANSFERASE 4-RELATED"/>
    <property type="match status" value="1"/>
</dbReference>
<evidence type="ECO:0000256" key="8">
    <source>
        <dbReference type="ARBA" id="ARBA00022824"/>
    </source>
</evidence>
<evidence type="ECO:0000256" key="1">
    <source>
        <dbReference type="ARBA" id="ARBA00004162"/>
    </source>
</evidence>
<evidence type="ECO:0000313" key="18">
    <source>
        <dbReference type="EMBL" id="GMH08898.1"/>
    </source>
</evidence>
<evidence type="ECO:0000256" key="10">
    <source>
        <dbReference type="ARBA" id="ARBA00023136"/>
    </source>
</evidence>
<feature type="domain" description="O-acyltransferase WSD1 C-terminal" evidence="17">
    <location>
        <begin position="358"/>
        <end position="502"/>
    </location>
</feature>
<comment type="catalytic activity">
    <reaction evidence="13">
        <text>a long chain fatty alcohol + a fatty acyl-CoA = a long-chain alcohol wax ester + CoA</text>
        <dbReference type="Rhea" id="RHEA:38443"/>
        <dbReference type="ChEBI" id="CHEBI:17135"/>
        <dbReference type="ChEBI" id="CHEBI:57287"/>
        <dbReference type="ChEBI" id="CHEBI:77636"/>
        <dbReference type="ChEBI" id="CHEBI:235323"/>
        <dbReference type="EC" id="2.3.1.75"/>
    </reaction>
</comment>
<feature type="compositionally biased region" description="Gly residues" evidence="15">
    <location>
        <begin position="18"/>
        <end position="30"/>
    </location>
</feature>
<feature type="domain" description="O-acyltransferase WSD1-like N-terminal" evidence="16">
    <location>
        <begin position="67"/>
        <end position="290"/>
    </location>
</feature>
<evidence type="ECO:0000256" key="5">
    <source>
        <dbReference type="ARBA" id="ARBA00022475"/>
    </source>
</evidence>
<evidence type="ECO:0000313" key="19">
    <source>
        <dbReference type="Proteomes" id="UP001279734"/>
    </source>
</evidence>
<evidence type="ECO:0000256" key="12">
    <source>
        <dbReference type="ARBA" id="ARBA00024360"/>
    </source>
</evidence>
<dbReference type="AlphaFoldDB" id="A0AAD3SCY2"/>
<reference evidence="18" key="1">
    <citation type="submission" date="2023-05" db="EMBL/GenBank/DDBJ databases">
        <title>Nepenthes gracilis genome sequencing.</title>
        <authorList>
            <person name="Fukushima K."/>
        </authorList>
    </citation>
    <scope>NUCLEOTIDE SEQUENCE</scope>
    <source>
        <strain evidence="18">SING2019-196</strain>
    </source>
</reference>
<dbReference type="GO" id="GO:0004144">
    <property type="term" value="F:diacylglycerol O-acyltransferase activity"/>
    <property type="evidence" value="ECO:0007669"/>
    <property type="project" value="UniProtKB-EC"/>
</dbReference>
<dbReference type="InterPro" id="IPR045034">
    <property type="entry name" value="O-acyltransferase_WSD1-like"/>
</dbReference>
<dbReference type="InterPro" id="IPR009721">
    <property type="entry name" value="O-acyltransferase_WSD1_C"/>
</dbReference>
<accession>A0AAD3SCY2</accession>
<dbReference type="Pfam" id="PF03007">
    <property type="entry name" value="WS_DGAT_cat"/>
    <property type="match status" value="1"/>
</dbReference>
<keyword evidence="10" id="KW-0472">Membrane</keyword>
<proteinExistence type="inferred from homology"/>
<comment type="pathway">
    <text evidence="3">Glycerolipid metabolism; triacylglycerol biosynthesis.</text>
</comment>